<protein>
    <submittedName>
        <fullName evidence="2">Uncharacterized protein</fullName>
    </submittedName>
</protein>
<name>A0ABP1PR86_9HEXA</name>
<keyword evidence="1" id="KW-0812">Transmembrane</keyword>
<organism evidence="2 3">
    <name type="scientific">Orchesella dallaii</name>
    <dbReference type="NCBI Taxonomy" id="48710"/>
    <lineage>
        <taxon>Eukaryota</taxon>
        <taxon>Metazoa</taxon>
        <taxon>Ecdysozoa</taxon>
        <taxon>Arthropoda</taxon>
        <taxon>Hexapoda</taxon>
        <taxon>Collembola</taxon>
        <taxon>Entomobryomorpha</taxon>
        <taxon>Entomobryoidea</taxon>
        <taxon>Orchesellidae</taxon>
        <taxon>Orchesellinae</taxon>
        <taxon>Orchesella</taxon>
    </lineage>
</organism>
<evidence type="ECO:0000313" key="3">
    <source>
        <dbReference type="Proteomes" id="UP001642540"/>
    </source>
</evidence>
<keyword evidence="1" id="KW-0472">Membrane</keyword>
<gene>
    <name evidence="2" type="ORF">ODALV1_LOCUS2859</name>
</gene>
<reference evidence="2 3" key="1">
    <citation type="submission" date="2024-08" db="EMBL/GenBank/DDBJ databases">
        <authorList>
            <person name="Cucini C."/>
            <person name="Frati F."/>
        </authorList>
    </citation>
    <scope>NUCLEOTIDE SEQUENCE [LARGE SCALE GENOMIC DNA]</scope>
</reference>
<evidence type="ECO:0000313" key="2">
    <source>
        <dbReference type="EMBL" id="CAL8074344.1"/>
    </source>
</evidence>
<comment type="caution">
    <text evidence="2">The sequence shown here is derived from an EMBL/GenBank/DDBJ whole genome shotgun (WGS) entry which is preliminary data.</text>
</comment>
<evidence type="ECO:0000256" key="1">
    <source>
        <dbReference type="SAM" id="Phobius"/>
    </source>
</evidence>
<keyword evidence="1" id="KW-1133">Transmembrane helix</keyword>
<keyword evidence="3" id="KW-1185">Reference proteome</keyword>
<proteinExistence type="predicted"/>
<sequence length="417" mass="44953">MHISHNILPIGAPVAYLLLNRNSLGKWNASSSSFLSSNIIAVIMIKIGCLPFVVILALLGLRHGSAFTIIVEKPDEGTDLTQDPLKSEEGIELPQAPLKNEEWRKWIREQEKITFQKVIEKISSPNDTSKQHEAKVAVARYLVNVTFTVMTRRLENFGRGVQFPETPLNIPIPPIPASNPFPATQSYFPLPAAPDSSDFSNIPHSHDPLSSLTLANKTSAPFSPVSEGAMYAPPSSALSSLPSSASNDSETTMAPANSRIWELLGIQAPQPGGLFGNLNISSLPERFNISGFGGGFNISSLPQRFNISGLGGRFNISGGLPGGFNLSSLPGNLHLPPEGLFNVPTPTPQNDSVRLSQMFLEHQVGKLVEDINMRNISGIVDSTAYIATPQTVGVLVNALLNIVLCNPLDRFYGNCGL</sequence>
<dbReference type="Proteomes" id="UP001642540">
    <property type="component" value="Unassembled WGS sequence"/>
</dbReference>
<dbReference type="EMBL" id="CAXLJM020000007">
    <property type="protein sequence ID" value="CAL8074344.1"/>
    <property type="molecule type" value="Genomic_DNA"/>
</dbReference>
<accession>A0ABP1PR86</accession>
<feature type="transmembrane region" description="Helical" evidence="1">
    <location>
        <begin position="39"/>
        <end position="61"/>
    </location>
</feature>